<organism evidence="1 2">
    <name type="scientific">Lasiosphaeria hispida</name>
    <dbReference type="NCBI Taxonomy" id="260671"/>
    <lineage>
        <taxon>Eukaryota</taxon>
        <taxon>Fungi</taxon>
        <taxon>Dikarya</taxon>
        <taxon>Ascomycota</taxon>
        <taxon>Pezizomycotina</taxon>
        <taxon>Sordariomycetes</taxon>
        <taxon>Sordariomycetidae</taxon>
        <taxon>Sordariales</taxon>
        <taxon>Lasiosphaeriaceae</taxon>
        <taxon>Lasiosphaeria</taxon>
    </lineage>
</organism>
<dbReference type="AlphaFoldDB" id="A0AAJ0HRU4"/>
<keyword evidence="2" id="KW-1185">Reference proteome</keyword>
<comment type="caution">
    <text evidence="1">The sequence shown here is derived from an EMBL/GenBank/DDBJ whole genome shotgun (WGS) entry which is preliminary data.</text>
</comment>
<dbReference type="Proteomes" id="UP001275084">
    <property type="component" value="Unassembled WGS sequence"/>
</dbReference>
<reference evidence="1" key="1">
    <citation type="journal article" date="2023" name="Mol. Phylogenet. Evol.">
        <title>Genome-scale phylogeny and comparative genomics of the fungal order Sordariales.</title>
        <authorList>
            <person name="Hensen N."/>
            <person name="Bonometti L."/>
            <person name="Westerberg I."/>
            <person name="Brannstrom I.O."/>
            <person name="Guillou S."/>
            <person name="Cros-Aarteil S."/>
            <person name="Calhoun S."/>
            <person name="Haridas S."/>
            <person name="Kuo A."/>
            <person name="Mondo S."/>
            <person name="Pangilinan J."/>
            <person name="Riley R."/>
            <person name="LaButti K."/>
            <person name="Andreopoulos B."/>
            <person name="Lipzen A."/>
            <person name="Chen C."/>
            <person name="Yan M."/>
            <person name="Daum C."/>
            <person name="Ng V."/>
            <person name="Clum A."/>
            <person name="Steindorff A."/>
            <person name="Ohm R.A."/>
            <person name="Martin F."/>
            <person name="Silar P."/>
            <person name="Natvig D.O."/>
            <person name="Lalanne C."/>
            <person name="Gautier V."/>
            <person name="Ament-Velasquez S.L."/>
            <person name="Kruys A."/>
            <person name="Hutchinson M.I."/>
            <person name="Powell A.J."/>
            <person name="Barry K."/>
            <person name="Miller A.N."/>
            <person name="Grigoriev I.V."/>
            <person name="Debuchy R."/>
            <person name="Gladieux P."/>
            <person name="Hiltunen Thoren M."/>
            <person name="Johannesson H."/>
        </authorList>
    </citation>
    <scope>NUCLEOTIDE SEQUENCE</scope>
    <source>
        <strain evidence="1">CBS 955.72</strain>
    </source>
</reference>
<evidence type="ECO:0000313" key="2">
    <source>
        <dbReference type="Proteomes" id="UP001275084"/>
    </source>
</evidence>
<gene>
    <name evidence="1" type="ORF">B0T25DRAFT_122461</name>
</gene>
<name>A0AAJ0HRU4_9PEZI</name>
<sequence length="151" mass="16459">MLARQPYLQAGAWKMAGWALQKLAWAGSWDFSPTRLWGCGLGEHISLFFSFSGLDSTCIARALGKKRRRGFLAFGFAAYPVFLSDRLHLGSDGVSRQLLLGGGIIVYLGQLSAFLCSSSFPGGSCVRGGHGAISLWRLRKTGTIGEWIDER</sequence>
<proteinExistence type="predicted"/>
<protein>
    <submittedName>
        <fullName evidence="1">Uncharacterized protein</fullName>
    </submittedName>
</protein>
<accession>A0AAJ0HRU4</accession>
<dbReference type="EMBL" id="JAUIQD010000002">
    <property type="protein sequence ID" value="KAK3360162.1"/>
    <property type="molecule type" value="Genomic_DNA"/>
</dbReference>
<evidence type="ECO:0000313" key="1">
    <source>
        <dbReference type="EMBL" id="KAK3360162.1"/>
    </source>
</evidence>
<reference evidence="1" key="2">
    <citation type="submission" date="2023-06" db="EMBL/GenBank/DDBJ databases">
        <authorList>
            <consortium name="Lawrence Berkeley National Laboratory"/>
            <person name="Haridas S."/>
            <person name="Hensen N."/>
            <person name="Bonometti L."/>
            <person name="Westerberg I."/>
            <person name="Brannstrom I.O."/>
            <person name="Guillou S."/>
            <person name="Cros-Aarteil S."/>
            <person name="Calhoun S."/>
            <person name="Kuo A."/>
            <person name="Mondo S."/>
            <person name="Pangilinan J."/>
            <person name="Riley R."/>
            <person name="Labutti K."/>
            <person name="Andreopoulos B."/>
            <person name="Lipzen A."/>
            <person name="Chen C."/>
            <person name="Yanf M."/>
            <person name="Daum C."/>
            <person name="Ng V."/>
            <person name="Clum A."/>
            <person name="Steindorff A."/>
            <person name="Ohm R."/>
            <person name="Martin F."/>
            <person name="Silar P."/>
            <person name="Natvig D."/>
            <person name="Lalanne C."/>
            <person name="Gautier V."/>
            <person name="Ament-Velasquez S.L."/>
            <person name="Kruys A."/>
            <person name="Hutchinson M.I."/>
            <person name="Powell A.J."/>
            <person name="Barry K."/>
            <person name="Miller A.N."/>
            <person name="Grigoriev I.V."/>
            <person name="Debuchy R."/>
            <person name="Gladieux P."/>
            <person name="Thoren M.H."/>
            <person name="Johannesson H."/>
        </authorList>
    </citation>
    <scope>NUCLEOTIDE SEQUENCE</scope>
    <source>
        <strain evidence="1">CBS 955.72</strain>
    </source>
</reference>